<dbReference type="EMBL" id="QWET01000031">
    <property type="protein sequence ID" value="RIH62906.1"/>
    <property type="molecule type" value="Genomic_DNA"/>
</dbReference>
<evidence type="ECO:0000313" key="2">
    <source>
        <dbReference type="Proteomes" id="UP000266441"/>
    </source>
</evidence>
<keyword evidence="2" id="KW-1185">Reference proteome</keyword>
<name>A0A399CUD0_9BACT</name>
<dbReference type="AlphaFoldDB" id="A0A399CUD0"/>
<dbReference type="Proteomes" id="UP000266441">
    <property type="component" value="Unassembled WGS sequence"/>
</dbReference>
<organism evidence="1 2">
    <name type="scientific">Mariniphaga sediminis</name>
    <dbReference type="NCBI Taxonomy" id="1628158"/>
    <lineage>
        <taxon>Bacteria</taxon>
        <taxon>Pseudomonadati</taxon>
        <taxon>Bacteroidota</taxon>
        <taxon>Bacteroidia</taxon>
        <taxon>Marinilabiliales</taxon>
        <taxon>Prolixibacteraceae</taxon>
        <taxon>Mariniphaga</taxon>
    </lineage>
</organism>
<gene>
    <name evidence="1" type="ORF">D1164_22435</name>
</gene>
<evidence type="ECO:0000313" key="1">
    <source>
        <dbReference type="EMBL" id="RIH62906.1"/>
    </source>
</evidence>
<comment type="caution">
    <text evidence="1">The sequence shown here is derived from an EMBL/GenBank/DDBJ whole genome shotgun (WGS) entry which is preliminary data.</text>
</comment>
<dbReference type="RefSeq" id="WP_119352150.1">
    <property type="nucleotide sequence ID" value="NZ_QWET01000031.1"/>
</dbReference>
<proteinExistence type="predicted"/>
<sequence length="88" mass="9763">MNSKNTLITHIAENGAEAKYNTREKWNFSDKGIWMFGAIGDEGNSTDAAEVLLYISDFKKKGIDVMNAGELGAPLTLYYVESILINDE</sequence>
<reference evidence="1 2" key="1">
    <citation type="journal article" date="2015" name="Int. J. Syst. Evol. Microbiol.">
        <title>Mariniphaga sediminis sp. nov., isolated from coastal sediment.</title>
        <authorList>
            <person name="Wang F.Q."/>
            <person name="Shen Q.Y."/>
            <person name="Chen G.J."/>
            <person name="Du Z.J."/>
        </authorList>
    </citation>
    <scope>NUCLEOTIDE SEQUENCE [LARGE SCALE GENOMIC DNA]</scope>
    <source>
        <strain evidence="1 2">SY21</strain>
    </source>
</reference>
<accession>A0A399CUD0</accession>
<protein>
    <submittedName>
        <fullName evidence="1">Uncharacterized protein</fullName>
    </submittedName>
</protein>